<evidence type="ECO:0000256" key="2">
    <source>
        <dbReference type="ARBA" id="ARBA00022837"/>
    </source>
</evidence>
<dbReference type="InterPro" id="IPR000008">
    <property type="entry name" value="C2_dom"/>
</dbReference>
<evidence type="ECO:0000313" key="6">
    <source>
        <dbReference type="Proteomes" id="UP000023152"/>
    </source>
</evidence>
<accession>X6PBM5</accession>
<dbReference type="InterPro" id="IPR035892">
    <property type="entry name" value="C2_domain_sf"/>
</dbReference>
<comment type="caution">
    <text evidence="5">The sequence shown here is derived from an EMBL/GenBank/DDBJ whole genome shotgun (WGS) entry which is preliminary data.</text>
</comment>
<dbReference type="Gene3D" id="2.60.40.150">
    <property type="entry name" value="C2 domain"/>
    <property type="match status" value="1"/>
</dbReference>
<dbReference type="PANTHER" id="PTHR45911:SF4">
    <property type="entry name" value="MULTIPLE C2 AND TRANSMEMBRANE DOMAIN-CONTAINING PROTEIN"/>
    <property type="match status" value="1"/>
</dbReference>
<dbReference type="AlphaFoldDB" id="X6PBM5"/>
<dbReference type="SMART" id="SM00239">
    <property type="entry name" value="C2"/>
    <property type="match status" value="1"/>
</dbReference>
<keyword evidence="6" id="KW-1185">Reference proteome</keyword>
<feature type="domain" description="C2" evidence="4">
    <location>
        <begin position="3"/>
        <end position="118"/>
    </location>
</feature>
<organism evidence="5 6">
    <name type="scientific">Reticulomyxa filosa</name>
    <dbReference type="NCBI Taxonomy" id="46433"/>
    <lineage>
        <taxon>Eukaryota</taxon>
        <taxon>Sar</taxon>
        <taxon>Rhizaria</taxon>
        <taxon>Retaria</taxon>
        <taxon>Foraminifera</taxon>
        <taxon>Monothalamids</taxon>
        <taxon>Reticulomyxidae</taxon>
        <taxon>Reticulomyxa</taxon>
    </lineage>
</organism>
<sequence length="328" mass="37463">MSADSEAETPKNQETKLELYLLQINVYRGEKLAAADLNGKSDPYCKIIGNKQFFKTKTIEKTLNPEWNEETQFCFLEPVKDIKFEVWDWDKLTKGDRIGNATLNVSEFFNPGHKEKKLLNFVCSFLWGGHGKKKGFEGALQLQDVKTGSIHVKVVGRFIKPSELEERILRLEGVTDKNAATILANKATIDSKTKENLDLKNINSNLVKNKGELLNTQKRLTGEINELAAANQQLTQENDQASADIESTRKNIEEKTMSQPMALLKWIDKKKELKNNELELEQARQRRSELESDNKTRQDDIEATKNQLKAKQKQIDELENELAKLKGQ</sequence>
<proteinExistence type="predicted"/>
<dbReference type="EMBL" id="ASPP01001974">
    <property type="protein sequence ID" value="ETO35082.1"/>
    <property type="molecule type" value="Genomic_DNA"/>
</dbReference>
<name>X6PBM5_RETFI</name>
<dbReference type="Proteomes" id="UP000023152">
    <property type="component" value="Unassembled WGS sequence"/>
</dbReference>
<evidence type="ECO:0000256" key="3">
    <source>
        <dbReference type="SAM" id="MobiDB-lite"/>
    </source>
</evidence>
<keyword evidence="2" id="KW-0106">Calcium</keyword>
<dbReference type="CDD" id="cd00030">
    <property type="entry name" value="C2"/>
    <property type="match status" value="1"/>
</dbReference>
<keyword evidence="1" id="KW-0479">Metal-binding</keyword>
<dbReference type="SUPFAM" id="SSF49562">
    <property type="entry name" value="C2 domain (Calcium/lipid-binding domain, CaLB)"/>
    <property type="match status" value="1"/>
</dbReference>
<dbReference type="PANTHER" id="PTHR45911">
    <property type="entry name" value="C2 DOMAIN-CONTAINING PROTEIN"/>
    <property type="match status" value="1"/>
</dbReference>
<evidence type="ECO:0000313" key="5">
    <source>
        <dbReference type="EMBL" id="ETO35082.1"/>
    </source>
</evidence>
<evidence type="ECO:0000256" key="1">
    <source>
        <dbReference type="ARBA" id="ARBA00022723"/>
    </source>
</evidence>
<feature type="region of interest" description="Disordered" evidence="3">
    <location>
        <begin position="282"/>
        <end position="312"/>
    </location>
</feature>
<feature type="compositionally biased region" description="Basic and acidic residues" evidence="3">
    <location>
        <begin position="282"/>
        <end position="303"/>
    </location>
</feature>
<dbReference type="PROSITE" id="PS50004">
    <property type="entry name" value="C2"/>
    <property type="match status" value="1"/>
</dbReference>
<evidence type="ECO:0000259" key="4">
    <source>
        <dbReference type="PROSITE" id="PS50004"/>
    </source>
</evidence>
<dbReference type="OrthoDB" id="270970at2759"/>
<gene>
    <name evidence="5" type="ORF">RFI_01990</name>
</gene>
<dbReference type="GO" id="GO:0016020">
    <property type="term" value="C:membrane"/>
    <property type="evidence" value="ECO:0007669"/>
    <property type="project" value="TreeGrafter"/>
</dbReference>
<dbReference type="GO" id="GO:0005509">
    <property type="term" value="F:calcium ion binding"/>
    <property type="evidence" value="ECO:0007669"/>
    <property type="project" value="TreeGrafter"/>
</dbReference>
<reference evidence="5 6" key="1">
    <citation type="journal article" date="2013" name="Curr. Biol.">
        <title>The Genome of the Foraminiferan Reticulomyxa filosa.</title>
        <authorList>
            <person name="Glockner G."/>
            <person name="Hulsmann N."/>
            <person name="Schleicher M."/>
            <person name="Noegel A.A."/>
            <person name="Eichinger L."/>
            <person name="Gallinger C."/>
            <person name="Pawlowski J."/>
            <person name="Sierra R."/>
            <person name="Euteneuer U."/>
            <person name="Pillet L."/>
            <person name="Moustafa A."/>
            <person name="Platzer M."/>
            <person name="Groth M."/>
            <person name="Szafranski K."/>
            <person name="Schliwa M."/>
        </authorList>
    </citation>
    <scope>NUCLEOTIDE SEQUENCE [LARGE SCALE GENOMIC DNA]</scope>
</reference>
<dbReference type="PRINTS" id="PR00360">
    <property type="entry name" value="C2DOMAIN"/>
</dbReference>
<protein>
    <recommendedName>
        <fullName evidence="4">C2 domain-containing protein</fullName>
    </recommendedName>
</protein>
<dbReference type="Pfam" id="PF00168">
    <property type="entry name" value="C2"/>
    <property type="match status" value="1"/>
</dbReference>